<protein>
    <recommendedName>
        <fullName evidence="2">Endonuclease/exonuclease/phosphatase domain-containing protein</fullName>
    </recommendedName>
</protein>
<accession>A0A2C9WJ26</accession>
<dbReference type="PANTHER" id="PTHR33710:SF62">
    <property type="entry name" value="DUF4283 DOMAIN PROTEIN"/>
    <property type="match status" value="1"/>
</dbReference>
<name>A0A2C9WJ26_MANES</name>
<evidence type="ECO:0000313" key="1">
    <source>
        <dbReference type="EMBL" id="OAY60168.1"/>
    </source>
</evidence>
<dbReference type="Gene3D" id="3.60.10.10">
    <property type="entry name" value="Endonuclease/exonuclease/phosphatase"/>
    <property type="match status" value="1"/>
</dbReference>
<dbReference type="EMBL" id="CM004387">
    <property type="protein sequence ID" value="OAY60168.1"/>
    <property type="molecule type" value="Genomic_DNA"/>
</dbReference>
<sequence length="145" mass="17822">MDEDFEVEVWVGREDTYRRHLSWALMRQLGHESNLLWIVVGNFNELLSPDKKRDRLPYSLYLCNKFKDTRLQDFGFVGHRFTWEKWRDLHNWVEERLDRAVASESWLERFNQSRMVHIPISSSGHLPIFLELKHFVKVYRRRRFK</sequence>
<dbReference type="STRING" id="3983.A0A2C9WJ26"/>
<proteinExistence type="predicted"/>
<evidence type="ECO:0008006" key="2">
    <source>
        <dbReference type="Google" id="ProtNLM"/>
    </source>
</evidence>
<dbReference type="SUPFAM" id="SSF56219">
    <property type="entry name" value="DNase I-like"/>
    <property type="match status" value="1"/>
</dbReference>
<gene>
    <name evidence="1" type="ORF">MANES_01G091000</name>
</gene>
<dbReference type="AlphaFoldDB" id="A0A2C9WJ26"/>
<reference evidence="1" key="1">
    <citation type="submission" date="2016-02" db="EMBL/GenBank/DDBJ databases">
        <title>WGS assembly of Manihot esculenta.</title>
        <authorList>
            <person name="Bredeson J.V."/>
            <person name="Prochnik S.E."/>
            <person name="Lyons J.B."/>
            <person name="Schmutz J."/>
            <person name="Grimwood J."/>
            <person name="Vrebalov J."/>
            <person name="Bart R.S."/>
            <person name="Amuge T."/>
            <person name="Ferguson M.E."/>
            <person name="Green R."/>
            <person name="Putnam N."/>
            <person name="Stites J."/>
            <person name="Rounsley S."/>
            <person name="Rokhsar D.S."/>
        </authorList>
    </citation>
    <scope>NUCLEOTIDE SEQUENCE [LARGE SCALE GENOMIC DNA]</scope>
    <source>
        <tissue evidence="1">Leaf</tissue>
    </source>
</reference>
<organism evidence="1">
    <name type="scientific">Manihot esculenta</name>
    <name type="common">Cassava</name>
    <name type="synonym">Jatropha manihot</name>
    <dbReference type="NCBI Taxonomy" id="3983"/>
    <lineage>
        <taxon>Eukaryota</taxon>
        <taxon>Viridiplantae</taxon>
        <taxon>Streptophyta</taxon>
        <taxon>Embryophyta</taxon>
        <taxon>Tracheophyta</taxon>
        <taxon>Spermatophyta</taxon>
        <taxon>Magnoliopsida</taxon>
        <taxon>eudicotyledons</taxon>
        <taxon>Gunneridae</taxon>
        <taxon>Pentapetalae</taxon>
        <taxon>rosids</taxon>
        <taxon>fabids</taxon>
        <taxon>Malpighiales</taxon>
        <taxon>Euphorbiaceae</taxon>
        <taxon>Crotonoideae</taxon>
        <taxon>Manihoteae</taxon>
        <taxon>Manihot</taxon>
    </lineage>
</organism>
<dbReference type="InterPro" id="IPR036691">
    <property type="entry name" value="Endo/exonu/phosph_ase_sf"/>
</dbReference>
<dbReference type="PANTHER" id="PTHR33710">
    <property type="entry name" value="BNAC02G09200D PROTEIN"/>
    <property type="match status" value="1"/>
</dbReference>